<proteinExistence type="predicted"/>
<keyword evidence="6 7" id="KW-0472">Membrane</keyword>
<dbReference type="Pfam" id="PF00953">
    <property type="entry name" value="Glycos_transf_4"/>
    <property type="match status" value="1"/>
</dbReference>
<name>A0A832QDU5_9BACT</name>
<keyword evidence="5 7" id="KW-1133">Transmembrane helix</keyword>
<reference evidence="8 9" key="1">
    <citation type="journal article" date="2020" name="Biotechnol. Biofuels">
        <title>New insights from the biogas microbiome by comprehensive genome-resolved metagenomics of nearly 1600 species originating from multiple anaerobic digesters.</title>
        <authorList>
            <person name="Campanaro S."/>
            <person name="Treu L."/>
            <person name="Rodriguez-R L.M."/>
            <person name="Kovalovszki A."/>
            <person name="Ziels R.M."/>
            <person name="Maus I."/>
            <person name="Zhu X."/>
            <person name="Kougias P.G."/>
            <person name="Basile A."/>
            <person name="Luo G."/>
            <person name="Schluter A."/>
            <person name="Konstantinidis K.T."/>
            <person name="Angelidaki I."/>
        </authorList>
    </citation>
    <scope>NUCLEOTIDE SEQUENCE [LARGE SCALE GENOMIC DNA]</scope>
    <source>
        <strain evidence="8">AS05jafATM_89</strain>
    </source>
</reference>
<feature type="transmembrane region" description="Helical" evidence="7">
    <location>
        <begin position="231"/>
        <end position="250"/>
    </location>
</feature>
<dbReference type="GO" id="GO:0016780">
    <property type="term" value="F:phosphotransferase activity, for other substituted phosphate groups"/>
    <property type="evidence" value="ECO:0007669"/>
    <property type="project" value="InterPro"/>
</dbReference>
<dbReference type="PANTHER" id="PTHR22926:SF3">
    <property type="entry name" value="UNDECAPRENYL-PHOSPHATE ALPHA-N-ACETYLGLUCOSAMINYL 1-PHOSPHATE TRANSFERASE"/>
    <property type="match status" value="1"/>
</dbReference>
<dbReference type="PANTHER" id="PTHR22926">
    <property type="entry name" value="PHOSPHO-N-ACETYLMURAMOYL-PENTAPEPTIDE-TRANSFERASE"/>
    <property type="match status" value="1"/>
</dbReference>
<dbReference type="GO" id="GO:0044038">
    <property type="term" value="P:cell wall macromolecule biosynthetic process"/>
    <property type="evidence" value="ECO:0007669"/>
    <property type="project" value="TreeGrafter"/>
</dbReference>
<dbReference type="GO" id="GO:0071555">
    <property type="term" value="P:cell wall organization"/>
    <property type="evidence" value="ECO:0007669"/>
    <property type="project" value="TreeGrafter"/>
</dbReference>
<organism evidence="8 9">
    <name type="scientific">Candidatus Dojkabacteria bacterium</name>
    <dbReference type="NCBI Taxonomy" id="2099670"/>
    <lineage>
        <taxon>Bacteria</taxon>
        <taxon>Candidatus Dojkabacteria</taxon>
    </lineage>
</organism>
<evidence type="ECO:0000256" key="1">
    <source>
        <dbReference type="ARBA" id="ARBA00004651"/>
    </source>
</evidence>
<evidence type="ECO:0000256" key="7">
    <source>
        <dbReference type="SAM" id="Phobius"/>
    </source>
</evidence>
<evidence type="ECO:0000256" key="2">
    <source>
        <dbReference type="ARBA" id="ARBA00022475"/>
    </source>
</evidence>
<gene>
    <name evidence="8" type="ORF">GX533_03040</name>
</gene>
<feature type="transmembrane region" description="Helical" evidence="7">
    <location>
        <begin position="138"/>
        <end position="161"/>
    </location>
</feature>
<dbReference type="AlphaFoldDB" id="A0A832QDU5"/>
<feature type="transmembrane region" description="Helical" evidence="7">
    <location>
        <begin position="257"/>
        <end position="276"/>
    </location>
</feature>
<feature type="transmembrane region" description="Helical" evidence="7">
    <location>
        <begin position="78"/>
        <end position="103"/>
    </location>
</feature>
<dbReference type="Proteomes" id="UP000576550">
    <property type="component" value="Unassembled WGS sequence"/>
</dbReference>
<evidence type="ECO:0000256" key="5">
    <source>
        <dbReference type="ARBA" id="ARBA00022989"/>
    </source>
</evidence>
<feature type="transmembrane region" description="Helical" evidence="7">
    <location>
        <begin position="32"/>
        <end position="57"/>
    </location>
</feature>
<feature type="transmembrane region" description="Helical" evidence="7">
    <location>
        <begin position="109"/>
        <end position="126"/>
    </location>
</feature>
<feature type="transmembrane region" description="Helical" evidence="7">
    <location>
        <begin position="207"/>
        <end position="225"/>
    </location>
</feature>
<protein>
    <submittedName>
        <fullName evidence="8">Glycosyltransferase family 4 protein</fullName>
    </submittedName>
</protein>
<dbReference type="GO" id="GO:0005886">
    <property type="term" value="C:plasma membrane"/>
    <property type="evidence" value="ECO:0007669"/>
    <property type="project" value="UniProtKB-SubCell"/>
</dbReference>
<accession>A0A832QDU5</accession>
<dbReference type="InterPro" id="IPR000715">
    <property type="entry name" value="Glycosyl_transferase_4"/>
</dbReference>
<feature type="transmembrane region" description="Helical" evidence="7">
    <location>
        <begin position="181"/>
        <end position="200"/>
    </location>
</feature>
<feature type="transmembrane region" description="Helical" evidence="7">
    <location>
        <begin position="338"/>
        <end position="356"/>
    </location>
</feature>
<evidence type="ECO:0000313" key="8">
    <source>
        <dbReference type="EMBL" id="HHX99621.1"/>
    </source>
</evidence>
<sequence length="402" mass="44728">MDWSRSTVLLLKTLELIDFSTLSEVWVAYLKYLPIFLIGAIVSLILTPLIGHIALKYDITYKPKEKRLGKDFENEKKALHEGITPSLGGLAITIPVLVAIPLFFEMNSFTIPIFIAILVLVVGSALDDIFNLPAKIQFLYQTIAAIIIAFSIINLTNLSIINLPLDAYTWNFSIFGLQQSFVFPGDLILILWIIVCINAFKWTAGSPGIIEGNSLIIFLLIFIIGVRTQSLFSSALSILIAGGMLVFFIFALPPQKIMTGSAGKSVYGFLICVLSIVTDAKLSTTLILLTLPLLDFAYVVIRRYIIHKPKNLLDLMRISGPEHFHHQLIKLGLSRTQIVLVEIIITLFFGSFAILTAGAVRYFALVLSLALGIGLILYTNIRASKKRKEKKKTESPESRFSY</sequence>
<comment type="subcellular location">
    <subcellularLocation>
        <location evidence="1">Cell membrane</location>
        <topology evidence="1">Multi-pass membrane protein</topology>
    </subcellularLocation>
</comment>
<evidence type="ECO:0000256" key="4">
    <source>
        <dbReference type="ARBA" id="ARBA00022692"/>
    </source>
</evidence>
<evidence type="ECO:0000256" key="3">
    <source>
        <dbReference type="ARBA" id="ARBA00022679"/>
    </source>
</evidence>
<evidence type="ECO:0000313" key="9">
    <source>
        <dbReference type="Proteomes" id="UP000576550"/>
    </source>
</evidence>
<feature type="transmembrane region" description="Helical" evidence="7">
    <location>
        <begin position="362"/>
        <end position="381"/>
    </location>
</feature>
<feature type="transmembrane region" description="Helical" evidence="7">
    <location>
        <begin position="282"/>
        <end position="301"/>
    </location>
</feature>
<evidence type="ECO:0000256" key="6">
    <source>
        <dbReference type="ARBA" id="ARBA00023136"/>
    </source>
</evidence>
<keyword evidence="3 8" id="KW-0808">Transferase</keyword>
<dbReference type="GO" id="GO:0009103">
    <property type="term" value="P:lipopolysaccharide biosynthetic process"/>
    <property type="evidence" value="ECO:0007669"/>
    <property type="project" value="TreeGrafter"/>
</dbReference>
<keyword evidence="2" id="KW-1003">Cell membrane</keyword>
<dbReference type="EMBL" id="DUTP01000005">
    <property type="protein sequence ID" value="HHX99621.1"/>
    <property type="molecule type" value="Genomic_DNA"/>
</dbReference>
<comment type="caution">
    <text evidence="8">The sequence shown here is derived from an EMBL/GenBank/DDBJ whole genome shotgun (WGS) entry which is preliminary data.</text>
</comment>
<keyword evidence="4 7" id="KW-0812">Transmembrane</keyword>